<reference evidence="2 3" key="1">
    <citation type="submission" date="2019-01" db="EMBL/GenBank/DDBJ databases">
        <title>Coherence of Microcystis species and biogeography revealed through population genomics.</title>
        <authorList>
            <person name="Perez-Carrascal O.M."/>
            <person name="Terrat Y."/>
            <person name="Giani A."/>
            <person name="Fortin N."/>
            <person name="Tromas N."/>
            <person name="Shapiro B.J."/>
        </authorList>
    </citation>
    <scope>NUCLEOTIDE SEQUENCE [LARGE SCALE GENOMIC DNA]</scope>
    <source>
        <strain evidence="2">Ma_MB_S_20031200_S102</strain>
    </source>
</reference>
<dbReference type="CDD" id="cd02440">
    <property type="entry name" value="AdoMet_MTases"/>
    <property type="match status" value="1"/>
</dbReference>
<keyword evidence="2" id="KW-0808">Transferase</keyword>
<dbReference type="SUPFAM" id="SSF53335">
    <property type="entry name" value="S-adenosyl-L-methionine-dependent methyltransferases"/>
    <property type="match status" value="1"/>
</dbReference>
<name>A0A552F798_MICAE</name>
<gene>
    <name evidence="2" type="ORF">EWV92_01475</name>
</gene>
<proteinExistence type="predicted"/>
<dbReference type="Gene3D" id="3.40.50.150">
    <property type="entry name" value="Vaccinia Virus protein VP39"/>
    <property type="match status" value="1"/>
</dbReference>
<protein>
    <submittedName>
        <fullName evidence="2">Class I SAM-dependent methyltransferase</fullName>
    </submittedName>
</protein>
<dbReference type="AlphaFoldDB" id="A0A552F798"/>
<dbReference type="InterPro" id="IPR029063">
    <property type="entry name" value="SAM-dependent_MTases_sf"/>
</dbReference>
<dbReference type="GO" id="GO:0032259">
    <property type="term" value="P:methylation"/>
    <property type="evidence" value="ECO:0007669"/>
    <property type="project" value="UniProtKB-KW"/>
</dbReference>
<dbReference type="EMBL" id="SFBI01000015">
    <property type="protein sequence ID" value="TRU42582.1"/>
    <property type="molecule type" value="Genomic_DNA"/>
</dbReference>
<keyword evidence="2" id="KW-0489">Methyltransferase</keyword>
<dbReference type="Proteomes" id="UP000317708">
    <property type="component" value="Unassembled WGS sequence"/>
</dbReference>
<evidence type="ECO:0000313" key="3">
    <source>
        <dbReference type="Proteomes" id="UP000317708"/>
    </source>
</evidence>
<evidence type="ECO:0000259" key="1">
    <source>
        <dbReference type="Pfam" id="PF08241"/>
    </source>
</evidence>
<dbReference type="Pfam" id="PF08241">
    <property type="entry name" value="Methyltransf_11"/>
    <property type="match status" value="1"/>
</dbReference>
<feature type="domain" description="Methyltransferase type 11" evidence="1">
    <location>
        <begin position="49"/>
        <end position="147"/>
    </location>
</feature>
<dbReference type="InterPro" id="IPR013216">
    <property type="entry name" value="Methyltransf_11"/>
</dbReference>
<comment type="caution">
    <text evidence="2">The sequence shown here is derived from an EMBL/GenBank/DDBJ whole genome shotgun (WGS) entry which is preliminary data.</text>
</comment>
<organism evidence="2 3">
    <name type="scientific">Microcystis aeruginosa Ma_MB_S_20031200_S102</name>
    <dbReference type="NCBI Taxonomy" id="2486254"/>
    <lineage>
        <taxon>Bacteria</taxon>
        <taxon>Bacillati</taxon>
        <taxon>Cyanobacteriota</taxon>
        <taxon>Cyanophyceae</taxon>
        <taxon>Oscillatoriophycideae</taxon>
        <taxon>Chroococcales</taxon>
        <taxon>Microcystaceae</taxon>
        <taxon>Microcystis</taxon>
    </lineage>
</organism>
<sequence length="247" mass="27665">MSSNSVEMPDPVSEMLIPTLNLMGFMTAWIDPYTEAFVKFAPLAPKACLDIGAAYGIASLAALATGAEVIACDPDWRHLEICLQKTPSDQKNRLRLLQGSLPDQINLEQESLGAILCSRVLHFLTGAEIEESVRNMSRWLCSGGRVYLIADTPYNRFLKSFLPIYEERKHRGDFWPGQIDNFPQFMPTELAPNLPNFFHTLDPDILARVCTQMGLIVERKGFISRIDYLPDAQDDGREGVGIIAYKP</sequence>
<evidence type="ECO:0000313" key="2">
    <source>
        <dbReference type="EMBL" id="TRU42582.1"/>
    </source>
</evidence>
<accession>A0A552F798</accession>
<dbReference type="GO" id="GO:0008757">
    <property type="term" value="F:S-adenosylmethionine-dependent methyltransferase activity"/>
    <property type="evidence" value="ECO:0007669"/>
    <property type="project" value="InterPro"/>
</dbReference>